<name>A0A2G2VUK3_CAPBA</name>
<dbReference type="InterPro" id="IPR036163">
    <property type="entry name" value="HMA_dom_sf"/>
</dbReference>
<dbReference type="STRING" id="33114.A0A2G2VUK3"/>
<comment type="caution">
    <text evidence="4">The sequence shown here is derived from an EMBL/GenBank/DDBJ whole genome shotgun (WGS) entry which is preliminary data.</text>
</comment>
<feature type="compositionally biased region" description="Basic and acidic residues" evidence="2">
    <location>
        <begin position="104"/>
        <end position="124"/>
    </location>
</feature>
<evidence type="ECO:0000256" key="2">
    <source>
        <dbReference type="SAM" id="MobiDB-lite"/>
    </source>
</evidence>
<feature type="region of interest" description="Disordered" evidence="2">
    <location>
        <begin position="165"/>
        <end position="214"/>
    </location>
</feature>
<evidence type="ECO:0000259" key="3">
    <source>
        <dbReference type="PROSITE" id="PS50846"/>
    </source>
</evidence>
<dbReference type="CDD" id="cd00371">
    <property type="entry name" value="HMA"/>
    <property type="match status" value="1"/>
</dbReference>
<dbReference type="Gene3D" id="3.30.70.100">
    <property type="match status" value="1"/>
</dbReference>
<sequence length="387" mass="43170">MKGKGVAEDKSAGGGKNGDVDGITTILLKLDWHCEECAEKVRRYVGDFEGVENVKADYDTGKLIVKGNVDPLWLRDTLEGETNWKVELLSAQPKHDCSSSSGIGEKKTDAKVERKAEENKAEDKKPKKVLFNTKVVRVHCDGSTQRVKRFVMKELAPYLKPKFKRKVEGGSGGHGDKEEEKEVVCGGCGDGSDGRKKKDGESKVASKITEPKEKKAEATNKMEYYSGCSCPNTYNAKLPMYNHNYYNQDYGVTMHDHGYSGRTGYIPPPPYFITPRDHGYGRRTGHVSPPYFITPHNHGYYHRTGNVSPQHFTTPRDHGYGHRTGYISPRHFTTPRNHGYGHSGYVSPPYLLTTQHDIGYGHSGYVPPPYTAPQCFSDENPNACSVM</sequence>
<reference evidence="5" key="2">
    <citation type="journal article" date="2017" name="J. Anim. Genet.">
        <title>Multiple reference genome sequences of hot pepper reveal the massive evolution of plant disease resistance genes by retroduplication.</title>
        <authorList>
            <person name="Kim S."/>
            <person name="Park J."/>
            <person name="Yeom S.-I."/>
            <person name="Kim Y.-M."/>
            <person name="Seo E."/>
            <person name="Kim K.-T."/>
            <person name="Kim M.-S."/>
            <person name="Lee J.M."/>
            <person name="Cheong K."/>
            <person name="Shin H.-S."/>
            <person name="Kim S.-B."/>
            <person name="Han K."/>
            <person name="Lee J."/>
            <person name="Park M."/>
            <person name="Lee H.-A."/>
            <person name="Lee H.-Y."/>
            <person name="Lee Y."/>
            <person name="Oh S."/>
            <person name="Lee J.H."/>
            <person name="Choi E."/>
            <person name="Choi E."/>
            <person name="Lee S.E."/>
            <person name="Jeon J."/>
            <person name="Kim H."/>
            <person name="Choi G."/>
            <person name="Song H."/>
            <person name="Lee J."/>
            <person name="Lee S.-C."/>
            <person name="Kwon J.-K."/>
            <person name="Lee H.-Y."/>
            <person name="Koo N."/>
            <person name="Hong Y."/>
            <person name="Kim R.W."/>
            <person name="Kang W.-H."/>
            <person name="Huh J.H."/>
            <person name="Kang B.-C."/>
            <person name="Yang T.-J."/>
            <person name="Lee Y.-H."/>
            <person name="Bennetzen J.L."/>
            <person name="Choi D."/>
        </authorList>
    </citation>
    <scope>NUCLEOTIDE SEQUENCE [LARGE SCALE GENOMIC DNA]</scope>
    <source>
        <strain evidence="5">cv. PBC81</strain>
    </source>
</reference>
<dbReference type="EMBL" id="MLFT02000010">
    <property type="protein sequence ID" value="PHT36670.1"/>
    <property type="molecule type" value="Genomic_DNA"/>
</dbReference>
<gene>
    <name evidence="4" type="ORF">CQW23_24370</name>
</gene>
<dbReference type="InterPro" id="IPR006121">
    <property type="entry name" value="HMA_dom"/>
</dbReference>
<evidence type="ECO:0000256" key="1">
    <source>
        <dbReference type="ARBA" id="ARBA00004170"/>
    </source>
</evidence>
<dbReference type="PANTHER" id="PTHR46413">
    <property type="entry name" value="HEAVY METAL-ASSOCIATED ISOPRENYLATED PLANT PROTEIN 6"/>
    <property type="match status" value="1"/>
</dbReference>
<dbReference type="GO" id="GO:0016020">
    <property type="term" value="C:membrane"/>
    <property type="evidence" value="ECO:0007669"/>
    <property type="project" value="UniProtKB-SubCell"/>
</dbReference>
<keyword evidence="5" id="KW-1185">Reference proteome</keyword>
<dbReference type="PANTHER" id="PTHR46413:SF1">
    <property type="entry name" value="HEAVY METAL-ASSOCIATED ISOPRENYLATED PLANT PROTEIN 6"/>
    <property type="match status" value="1"/>
</dbReference>
<dbReference type="Proteomes" id="UP000224567">
    <property type="component" value="Unassembled WGS sequence"/>
</dbReference>
<dbReference type="OrthoDB" id="773760at2759"/>
<dbReference type="InterPro" id="IPR044594">
    <property type="entry name" value="HIPP01/3/5/6"/>
</dbReference>
<proteinExistence type="predicted"/>
<evidence type="ECO:0000313" key="4">
    <source>
        <dbReference type="EMBL" id="PHT36670.1"/>
    </source>
</evidence>
<dbReference type="GO" id="GO:0046872">
    <property type="term" value="F:metal ion binding"/>
    <property type="evidence" value="ECO:0007669"/>
    <property type="project" value="InterPro"/>
</dbReference>
<dbReference type="Pfam" id="PF00403">
    <property type="entry name" value="HMA"/>
    <property type="match status" value="1"/>
</dbReference>
<dbReference type="GO" id="GO:0009626">
    <property type="term" value="P:plant-type hypersensitive response"/>
    <property type="evidence" value="ECO:0007669"/>
    <property type="project" value="UniProtKB-KW"/>
</dbReference>
<feature type="compositionally biased region" description="Basic and acidic residues" evidence="2">
    <location>
        <begin position="174"/>
        <end position="183"/>
    </location>
</feature>
<feature type="region of interest" description="Disordered" evidence="2">
    <location>
        <begin position="94"/>
        <end position="124"/>
    </location>
</feature>
<dbReference type="PROSITE" id="PS50846">
    <property type="entry name" value="HMA_2"/>
    <property type="match status" value="1"/>
</dbReference>
<feature type="compositionally biased region" description="Basic and acidic residues" evidence="2">
    <location>
        <begin position="192"/>
        <end position="214"/>
    </location>
</feature>
<dbReference type="AlphaFoldDB" id="A0A2G2VUK3"/>
<feature type="domain" description="HMA" evidence="3">
    <location>
        <begin position="23"/>
        <end position="86"/>
    </location>
</feature>
<comment type="subcellular location">
    <subcellularLocation>
        <location evidence="1">Membrane</location>
        <topology evidence="1">Peripheral membrane protein</topology>
    </subcellularLocation>
</comment>
<evidence type="ECO:0000313" key="5">
    <source>
        <dbReference type="Proteomes" id="UP000224567"/>
    </source>
</evidence>
<organism evidence="4 5">
    <name type="scientific">Capsicum baccatum</name>
    <name type="common">Peruvian pepper</name>
    <dbReference type="NCBI Taxonomy" id="33114"/>
    <lineage>
        <taxon>Eukaryota</taxon>
        <taxon>Viridiplantae</taxon>
        <taxon>Streptophyta</taxon>
        <taxon>Embryophyta</taxon>
        <taxon>Tracheophyta</taxon>
        <taxon>Spermatophyta</taxon>
        <taxon>Magnoliopsida</taxon>
        <taxon>eudicotyledons</taxon>
        <taxon>Gunneridae</taxon>
        <taxon>Pentapetalae</taxon>
        <taxon>asterids</taxon>
        <taxon>lamiids</taxon>
        <taxon>Solanales</taxon>
        <taxon>Solanaceae</taxon>
        <taxon>Solanoideae</taxon>
        <taxon>Capsiceae</taxon>
        <taxon>Capsicum</taxon>
    </lineage>
</organism>
<protein>
    <recommendedName>
        <fullName evidence="3">HMA domain-containing protein</fullName>
    </recommendedName>
</protein>
<accession>A0A2G2VUK3</accession>
<dbReference type="SUPFAM" id="SSF55008">
    <property type="entry name" value="HMA, heavy metal-associated domain"/>
    <property type="match status" value="1"/>
</dbReference>
<reference evidence="4 5" key="1">
    <citation type="journal article" date="2017" name="Genome Biol.">
        <title>New reference genome sequences of hot pepper reveal the massive evolution of plant disease-resistance genes by retroduplication.</title>
        <authorList>
            <person name="Kim S."/>
            <person name="Park J."/>
            <person name="Yeom S.I."/>
            <person name="Kim Y.M."/>
            <person name="Seo E."/>
            <person name="Kim K.T."/>
            <person name="Kim M.S."/>
            <person name="Lee J.M."/>
            <person name="Cheong K."/>
            <person name="Shin H.S."/>
            <person name="Kim S.B."/>
            <person name="Han K."/>
            <person name="Lee J."/>
            <person name="Park M."/>
            <person name="Lee H.A."/>
            <person name="Lee H.Y."/>
            <person name="Lee Y."/>
            <person name="Oh S."/>
            <person name="Lee J.H."/>
            <person name="Choi E."/>
            <person name="Choi E."/>
            <person name="Lee S.E."/>
            <person name="Jeon J."/>
            <person name="Kim H."/>
            <person name="Choi G."/>
            <person name="Song H."/>
            <person name="Lee J."/>
            <person name="Lee S.C."/>
            <person name="Kwon J.K."/>
            <person name="Lee H.Y."/>
            <person name="Koo N."/>
            <person name="Hong Y."/>
            <person name="Kim R.W."/>
            <person name="Kang W.H."/>
            <person name="Huh J.H."/>
            <person name="Kang B.C."/>
            <person name="Yang T.J."/>
            <person name="Lee Y.H."/>
            <person name="Bennetzen J.L."/>
            <person name="Choi D."/>
        </authorList>
    </citation>
    <scope>NUCLEOTIDE SEQUENCE [LARGE SCALE GENOMIC DNA]</scope>
    <source>
        <strain evidence="5">cv. PBC81</strain>
    </source>
</reference>